<dbReference type="GO" id="GO:0006633">
    <property type="term" value="P:fatty acid biosynthetic process"/>
    <property type="evidence" value="ECO:0007669"/>
    <property type="project" value="UniProtKB-UniRule"/>
</dbReference>
<keyword evidence="4 10" id="KW-0808">Transferase</keyword>
<dbReference type="EC" id="2.3.1.274" evidence="8 10"/>
<evidence type="ECO:0000256" key="2">
    <source>
        <dbReference type="ARBA" id="ARBA00022490"/>
    </source>
</evidence>
<comment type="subcellular location">
    <subcellularLocation>
        <location evidence="10">Cytoplasm</location>
    </subcellularLocation>
    <text evidence="10">Associated with the membrane possibly through PlsY.</text>
</comment>
<evidence type="ECO:0000256" key="8">
    <source>
        <dbReference type="ARBA" id="ARBA00024069"/>
    </source>
</evidence>
<dbReference type="NCBIfam" id="TIGR00182">
    <property type="entry name" value="plsX"/>
    <property type="match status" value="1"/>
</dbReference>
<accession>A0A6N7WP63</accession>
<evidence type="ECO:0000256" key="7">
    <source>
        <dbReference type="ARBA" id="ARBA00023264"/>
    </source>
</evidence>
<name>A0A6N7WP63_STRAY</name>
<dbReference type="Proteomes" id="UP000471052">
    <property type="component" value="Unassembled WGS sequence"/>
</dbReference>
<evidence type="ECO:0000256" key="3">
    <source>
        <dbReference type="ARBA" id="ARBA00022516"/>
    </source>
</evidence>
<dbReference type="UniPathway" id="UPA00085"/>
<evidence type="ECO:0000313" key="11">
    <source>
        <dbReference type="EMBL" id="MST53720.1"/>
    </source>
</evidence>
<keyword evidence="5 10" id="KW-0443">Lipid metabolism</keyword>
<comment type="catalytic activity">
    <reaction evidence="1 10">
        <text>a fatty acyl-[ACP] + phosphate = an acyl phosphate + holo-[ACP]</text>
        <dbReference type="Rhea" id="RHEA:42292"/>
        <dbReference type="Rhea" id="RHEA-COMP:9685"/>
        <dbReference type="Rhea" id="RHEA-COMP:14125"/>
        <dbReference type="ChEBI" id="CHEBI:43474"/>
        <dbReference type="ChEBI" id="CHEBI:59918"/>
        <dbReference type="ChEBI" id="CHEBI:64479"/>
        <dbReference type="ChEBI" id="CHEBI:138651"/>
        <dbReference type="EC" id="2.3.1.274"/>
    </reaction>
</comment>
<evidence type="ECO:0000313" key="12">
    <source>
        <dbReference type="Proteomes" id="UP000471052"/>
    </source>
</evidence>
<dbReference type="GO" id="GO:0043811">
    <property type="term" value="F:phosphate:acyl-[acyl carrier protein] acyltransferase activity"/>
    <property type="evidence" value="ECO:0007669"/>
    <property type="project" value="UniProtKB-UniRule"/>
</dbReference>
<dbReference type="GO" id="GO:0008654">
    <property type="term" value="P:phospholipid biosynthetic process"/>
    <property type="evidence" value="ECO:0007669"/>
    <property type="project" value="UniProtKB-KW"/>
</dbReference>
<evidence type="ECO:0000256" key="6">
    <source>
        <dbReference type="ARBA" id="ARBA00023209"/>
    </source>
</evidence>
<dbReference type="PIRSF" id="PIRSF002465">
    <property type="entry name" value="Phsphlp_syn_PlsX"/>
    <property type="match status" value="1"/>
</dbReference>
<dbReference type="PANTHER" id="PTHR30100">
    <property type="entry name" value="FATTY ACID/PHOSPHOLIPID SYNTHESIS PROTEIN PLSX"/>
    <property type="match status" value="1"/>
</dbReference>
<dbReference type="EMBL" id="VUNP01000016">
    <property type="protein sequence ID" value="MST53720.1"/>
    <property type="molecule type" value="Genomic_DNA"/>
</dbReference>
<evidence type="ECO:0000256" key="1">
    <source>
        <dbReference type="ARBA" id="ARBA00001232"/>
    </source>
</evidence>
<comment type="similarity">
    <text evidence="10">Belongs to the PlsX family.</text>
</comment>
<evidence type="ECO:0000256" key="5">
    <source>
        <dbReference type="ARBA" id="ARBA00023098"/>
    </source>
</evidence>
<keyword evidence="7 10" id="KW-1208">Phospholipid metabolism</keyword>
<gene>
    <name evidence="10 11" type="primary">plsX</name>
    <name evidence="11" type="ORF">FYJ82_04825</name>
</gene>
<dbReference type="PANTHER" id="PTHR30100:SF1">
    <property type="entry name" value="PHOSPHATE ACYLTRANSFERASE"/>
    <property type="match status" value="1"/>
</dbReference>
<comment type="function">
    <text evidence="10">Catalyzes the reversible formation of acyl-phosphate (acyl-PO(4)) from acyl-[acyl-carrier-protein] (acyl-ACP). This enzyme utilizes acyl-ACP as fatty acyl donor, but not acyl-CoA.</text>
</comment>
<keyword evidence="11" id="KW-0012">Acyltransferase</keyword>
<keyword evidence="6 10" id="KW-0594">Phospholipid biosynthesis</keyword>
<protein>
    <recommendedName>
        <fullName evidence="8 10">Phosphate acyltransferase</fullName>
        <ecNumber evidence="8 10">2.3.1.274</ecNumber>
    </recommendedName>
    <alternativeName>
        <fullName evidence="10">Acyl-ACP phosphotransacylase</fullName>
    </alternativeName>
    <alternativeName>
        <fullName evidence="10">Acyl-[acyl-carrier-protein]--phosphate acyltransferase</fullName>
    </alternativeName>
    <alternativeName>
        <fullName evidence="10">Phosphate-acyl-ACP acyltransferase</fullName>
    </alternativeName>
</protein>
<comment type="subunit">
    <text evidence="9 10">Homodimer. Probably interacts with PlsY.</text>
</comment>
<dbReference type="GO" id="GO:0005737">
    <property type="term" value="C:cytoplasm"/>
    <property type="evidence" value="ECO:0007669"/>
    <property type="project" value="UniProtKB-SubCell"/>
</dbReference>
<keyword evidence="2 10" id="KW-0963">Cytoplasm</keyword>
<organism evidence="11 12">
    <name type="scientific">Streptococcus alactolyticus</name>
    <dbReference type="NCBI Taxonomy" id="29389"/>
    <lineage>
        <taxon>Bacteria</taxon>
        <taxon>Bacillati</taxon>
        <taxon>Bacillota</taxon>
        <taxon>Bacilli</taxon>
        <taxon>Lactobacillales</taxon>
        <taxon>Streptococcaceae</taxon>
        <taxon>Streptococcus</taxon>
    </lineage>
</organism>
<proteinExistence type="inferred from homology"/>
<dbReference type="AlphaFoldDB" id="A0A6N7WP63"/>
<dbReference type="Gene3D" id="3.40.718.10">
    <property type="entry name" value="Isopropylmalate Dehydrogenase"/>
    <property type="match status" value="1"/>
</dbReference>
<sequence length="338" mass="36278">MFCEEMTMKTIAIDAMGGDNAPEAIVEGVNQALAEFSDIEVQLYGDESKIKQYLKATERVTIVHTEEKINSDDEPVKAIRRKKKASMVLAAQAVKDTKADAVISAGNTGALLAAGLFVIGRIKGVDRPGLMSTLPTTDGKGYDMLDLGANAENTPKHLHQYATLGSFYAKNVRGIANPRVGLLNNGTEATKGDPLHKDTYALLEEDKSLHFVGNVEARDLMNGVADVVVTDGFTGNAVLKTMEGTALNIMGSLKSSIQSGGFRAKLGALLLKNSLYQLKDTMDYTRAGGAVLFGLKAPVVKCHGSSDAQAVFYTIKQVRTMLETKVVEQLVDAFTVKD</sequence>
<reference evidence="11 12" key="1">
    <citation type="submission" date="2019-08" db="EMBL/GenBank/DDBJ databases">
        <title>In-depth cultivation of the pig gut microbiome towards novel bacterial diversity and tailored functional studies.</title>
        <authorList>
            <person name="Wylensek D."/>
            <person name="Hitch T.C.A."/>
            <person name="Clavel T."/>
        </authorList>
    </citation>
    <scope>NUCLEOTIDE SEQUENCE [LARGE SCALE GENOMIC DNA]</scope>
    <source>
        <strain evidence="11 12">BL-178-WT-3A</strain>
    </source>
</reference>
<evidence type="ECO:0000256" key="4">
    <source>
        <dbReference type="ARBA" id="ARBA00022679"/>
    </source>
</evidence>
<dbReference type="Pfam" id="PF02504">
    <property type="entry name" value="FA_synthesis"/>
    <property type="match status" value="1"/>
</dbReference>
<comment type="caution">
    <text evidence="11">The sequence shown here is derived from an EMBL/GenBank/DDBJ whole genome shotgun (WGS) entry which is preliminary data.</text>
</comment>
<comment type="pathway">
    <text evidence="10">Lipid metabolism; phospholipid metabolism.</text>
</comment>
<dbReference type="SUPFAM" id="SSF53659">
    <property type="entry name" value="Isocitrate/Isopropylmalate dehydrogenase-like"/>
    <property type="match status" value="1"/>
</dbReference>
<evidence type="ECO:0000256" key="10">
    <source>
        <dbReference type="HAMAP-Rule" id="MF_00019"/>
    </source>
</evidence>
<evidence type="ECO:0000256" key="9">
    <source>
        <dbReference type="ARBA" id="ARBA00046608"/>
    </source>
</evidence>
<dbReference type="HAMAP" id="MF_00019">
    <property type="entry name" value="PlsX"/>
    <property type="match status" value="1"/>
</dbReference>
<keyword evidence="3 10" id="KW-0444">Lipid biosynthesis</keyword>
<dbReference type="InterPro" id="IPR012281">
    <property type="entry name" value="Phospholipid_synth_PlsX-like"/>
</dbReference>
<dbReference type="InterPro" id="IPR003664">
    <property type="entry name" value="FA_synthesis"/>
</dbReference>